<evidence type="ECO:0000256" key="1">
    <source>
        <dbReference type="ARBA" id="ARBA00010617"/>
    </source>
</evidence>
<dbReference type="SUPFAM" id="SSF48264">
    <property type="entry name" value="Cytochrome P450"/>
    <property type="match status" value="1"/>
</dbReference>
<organism evidence="2 3">
    <name type="scientific">Micromonospora olivasterospora</name>
    <dbReference type="NCBI Taxonomy" id="1880"/>
    <lineage>
        <taxon>Bacteria</taxon>
        <taxon>Bacillati</taxon>
        <taxon>Actinomycetota</taxon>
        <taxon>Actinomycetes</taxon>
        <taxon>Micromonosporales</taxon>
        <taxon>Micromonosporaceae</taxon>
        <taxon>Micromonospora</taxon>
    </lineage>
</organism>
<dbReference type="EMBL" id="VLKE01000001">
    <property type="protein sequence ID" value="TWH67131.1"/>
    <property type="molecule type" value="Genomic_DNA"/>
</dbReference>
<dbReference type="InterPro" id="IPR036396">
    <property type="entry name" value="Cyt_P450_sf"/>
</dbReference>
<dbReference type="GO" id="GO:0020037">
    <property type="term" value="F:heme binding"/>
    <property type="evidence" value="ECO:0007669"/>
    <property type="project" value="InterPro"/>
</dbReference>
<name>A0A562I800_MICOL</name>
<evidence type="ECO:0000313" key="3">
    <source>
        <dbReference type="Proteomes" id="UP000319825"/>
    </source>
</evidence>
<dbReference type="GO" id="GO:0005506">
    <property type="term" value="F:iron ion binding"/>
    <property type="evidence" value="ECO:0007669"/>
    <property type="project" value="InterPro"/>
</dbReference>
<accession>A0A562I800</accession>
<sequence length="167" mass="17535">MLPVSCSYRPTAGREALLDNEALDNAGNFILDSGNGEAPSLITQSDPPEHTFLRGVLRPAFQRASMTDAAPWIRELVEDLLDTLPDGGPADLVGEVALPLTSAVIARLIGIPDGDRARASRLALEMAAHVAGDCWPSGPAGKRSWPTAFSWTGYARRACGTAPPSGG</sequence>
<dbReference type="Proteomes" id="UP000319825">
    <property type="component" value="Unassembled WGS sequence"/>
</dbReference>
<comment type="similarity">
    <text evidence="1">Belongs to the cytochrome P450 family.</text>
</comment>
<dbReference type="RefSeq" id="WP_145774069.1">
    <property type="nucleotide sequence ID" value="NZ_BAAATQ010000085.1"/>
</dbReference>
<dbReference type="PRINTS" id="PR00359">
    <property type="entry name" value="BP450"/>
</dbReference>
<evidence type="ECO:0000313" key="2">
    <source>
        <dbReference type="EMBL" id="TWH67131.1"/>
    </source>
</evidence>
<proteinExistence type="inferred from homology"/>
<dbReference type="GO" id="GO:0004497">
    <property type="term" value="F:monooxygenase activity"/>
    <property type="evidence" value="ECO:0007669"/>
    <property type="project" value="InterPro"/>
</dbReference>
<keyword evidence="3" id="KW-1185">Reference proteome</keyword>
<dbReference type="PANTHER" id="PTHR46696">
    <property type="entry name" value="P450, PUTATIVE (EUROFUNG)-RELATED"/>
    <property type="match status" value="1"/>
</dbReference>
<reference evidence="2 3" key="1">
    <citation type="submission" date="2019-07" db="EMBL/GenBank/DDBJ databases">
        <title>R&amp;d 2014.</title>
        <authorList>
            <person name="Klenk H.-P."/>
        </authorList>
    </citation>
    <scope>NUCLEOTIDE SEQUENCE [LARGE SCALE GENOMIC DNA]</scope>
    <source>
        <strain evidence="2 3">DSM 43868</strain>
    </source>
</reference>
<dbReference type="OrthoDB" id="502624at2"/>
<dbReference type="InterPro" id="IPR002397">
    <property type="entry name" value="Cyt_P450_B"/>
</dbReference>
<comment type="caution">
    <text evidence="2">The sequence shown here is derived from an EMBL/GenBank/DDBJ whole genome shotgun (WGS) entry which is preliminary data.</text>
</comment>
<gene>
    <name evidence="2" type="ORF">JD77_02100</name>
</gene>
<dbReference type="Gene3D" id="1.10.630.10">
    <property type="entry name" value="Cytochrome P450"/>
    <property type="match status" value="1"/>
</dbReference>
<dbReference type="PANTHER" id="PTHR46696:SF6">
    <property type="entry name" value="P450, PUTATIVE (EUROFUNG)-RELATED"/>
    <property type="match status" value="1"/>
</dbReference>
<evidence type="ECO:0008006" key="4">
    <source>
        <dbReference type="Google" id="ProtNLM"/>
    </source>
</evidence>
<protein>
    <recommendedName>
        <fullName evidence="4">Cytochrome P450</fullName>
    </recommendedName>
</protein>
<dbReference type="AlphaFoldDB" id="A0A562I800"/>
<dbReference type="GO" id="GO:0016705">
    <property type="term" value="F:oxidoreductase activity, acting on paired donors, with incorporation or reduction of molecular oxygen"/>
    <property type="evidence" value="ECO:0007669"/>
    <property type="project" value="InterPro"/>
</dbReference>